<gene>
    <name evidence="1" type="ordered locus">MycrhN_4217</name>
</gene>
<reference evidence="1 2" key="1">
    <citation type="submission" date="2011-12" db="EMBL/GenBank/DDBJ databases">
        <title>Complete sequence of Mycobacterium rhodesiae NBB3.</title>
        <authorList>
            <consortium name="US DOE Joint Genome Institute"/>
            <person name="Lucas S."/>
            <person name="Han J."/>
            <person name="Lapidus A."/>
            <person name="Cheng J.-F."/>
            <person name="Goodwin L."/>
            <person name="Pitluck S."/>
            <person name="Peters L."/>
            <person name="Mikhailova N."/>
            <person name="Gu W."/>
            <person name="Detter J.C."/>
            <person name="Han C."/>
            <person name="Tapia R."/>
            <person name="Land M."/>
            <person name="Hauser L."/>
            <person name="Kyrpides N."/>
            <person name="Ivanova N."/>
            <person name="Pagani I."/>
            <person name="Mattes T."/>
            <person name="Holmes A."/>
            <person name="Rutledge P."/>
            <person name="Paulsen I."/>
            <person name="Coleman N."/>
            <person name="Woyke T."/>
        </authorList>
    </citation>
    <scope>NUCLEOTIDE SEQUENCE [LARGE SCALE GENOMIC DNA]</scope>
    <source>
        <strain evidence="1 2">NBB3</strain>
    </source>
</reference>
<dbReference type="Proteomes" id="UP000005442">
    <property type="component" value="Chromosome"/>
</dbReference>
<dbReference type="AlphaFoldDB" id="G8RJG8"/>
<evidence type="ECO:0000313" key="1">
    <source>
        <dbReference type="EMBL" id="AEV74719.1"/>
    </source>
</evidence>
<dbReference type="KEGG" id="mrh:MycrhN_4217"/>
<protein>
    <submittedName>
        <fullName evidence="1">Uncharacterized protein</fullName>
    </submittedName>
</protein>
<keyword evidence="2" id="KW-1185">Reference proteome</keyword>
<dbReference type="PATRIC" id="fig|710685.3.peg.4232"/>
<name>G8RJG8_MYCRN</name>
<accession>G8RJG8</accession>
<organism evidence="1 2">
    <name type="scientific">Mycolicibacterium rhodesiae (strain NBB3)</name>
    <name type="common">Mycobacterium rhodesiae</name>
    <dbReference type="NCBI Taxonomy" id="710685"/>
    <lineage>
        <taxon>Bacteria</taxon>
        <taxon>Bacillati</taxon>
        <taxon>Actinomycetota</taxon>
        <taxon>Actinomycetes</taxon>
        <taxon>Mycobacteriales</taxon>
        <taxon>Mycobacteriaceae</taxon>
        <taxon>Mycolicibacterium</taxon>
    </lineage>
</organism>
<proteinExistence type="predicted"/>
<dbReference type="RefSeq" id="WP_014212469.1">
    <property type="nucleotide sequence ID" value="NC_016604.1"/>
</dbReference>
<sequence length="221" mass="24022">MPTATHDDDASWLQALLESHRPDPGPVSGRWALGVGDMVANHSLTPGKLRGLVRKLNYFGGVAISEDAVEFDGDKVEWADVEEVRTRSLIEYMFTGGLDSQIDKLPVPWFPFRRRVIGAISRAALTLLLAAAKQQLEGGAMDIRIPAEVSYRGLLRTRELAPGMLAAVILADPAVRACFEATAQANGVTVCPAEDDVMDHADERAEQIKSMLAKLGDRLCN</sequence>
<evidence type="ECO:0000313" key="2">
    <source>
        <dbReference type="Proteomes" id="UP000005442"/>
    </source>
</evidence>
<dbReference type="EMBL" id="CP003169">
    <property type="protein sequence ID" value="AEV74719.1"/>
    <property type="molecule type" value="Genomic_DNA"/>
</dbReference>
<dbReference type="HOGENOM" id="CLU_1376821_0_0_11"/>
<dbReference type="eggNOG" id="ENOG5033FHW">
    <property type="taxonomic scope" value="Bacteria"/>
</dbReference>
<dbReference type="STRING" id="710685.MycrhN_4217"/>